<dbReference type="PANTHER" id="PTHR15629:SF2">
    <property type="entry name" value="SH3 DOMAIN-CONTAINING YSC84-LIKE PROTEIN 1"/>
    <property type="match status" value="1"/>
</dbReference>
<dbReference type="CDD" id="cd11525">
    <property type="entry name" value="SYLF_SH3YL1_like"/>
    <property type="match status" value="1"/>
</dbReference>
<evidence type="ECO:0000313" key="6">
    <source>
        <dbReference type="EMBL" id="RKO89287.1"/>
    </source>
</evidence>
<reference evidence="7" key="1">
    <citation type="journal article" date="2018" name="Nat. Microbiol.">
        <title>Leveraging single-cell genomics to expand the fungal tree of life.</title>
        <authorList>
            <person name="Ahrendt S.R."/>
            <person name="Quandt C.A."/>
            <person name="Ciobanu D."/>
            <person name="Clum A."/>
            <person name="Salamov A."/>
            <person name="Andreopoulos B."/>
            <person name="Cheng J.F."/>
            <person name="Woyke T."/>
            <person name="Pelin A."/>
            <person name="Henrissat B."/>
            <person name="Reynolds N.K."/>
            <person name="Benny G.L."/>
            <person name="Smith M.E."/>
            <person name="James T.Y."/>
            <person name="Grigoriev I.V."/>
        </authorList>
    </citation>
    <scope>NUCLEOTIDE SEQUENCE [LARGE SCALE GENOMIC DNA]</scope>
</reference>
<dbReference type="EMBL" id="KZ996181">
    <property type="protein sequence ID" value="RKO89287.1"/>
    <property type="molecule type" value="Genomic_DNA"/>
</dbReference>
<dbReference type="GO" id="GO:0051666">
    <property type="term" value="P:actin cortical patch localization"/>
    <property type="evidence" value="ECO:0007669"/>
    <property type="project" value="UniProtKB-ARBA"/>
</dbReference>
<dbReference type="SUPFAM" id="SSF50044">
    <property type="entry name" value="SH3-domain"/>
    <property type="match status" value="1"/>
</dbReference>
<dbReference type="InterPro" id="IPR033643">
    <property type="entry name" value="SYLF_SH3YL1-like"/>
</dbReference>
<dbReference type="InterPro" id="IPR036028">
    <property type="entry name" value="SH3-like_dom_sf"/>
</dbReference>
<dbReference type="Pfam" id="PF00018">
    <property type="entry name" value="SH3_1"/>
    <property type="match status" value="1"/>
</dbReference>
<name>A0A4V1IR96_9FUNG</name>
<dbReference type="AlphaFoldDB" id="A0A4V1IR96"/>
<dbReference type="InterPro" id="IPR051702">
    <property type="entry name" value="SH3_domain_YSC84-like"/>
</dbReference>
<dbReference type="InterPro" id="IPR007461">
    <property type="entry name" value="Ysc84_actin-binding"/>
</dbReference>
<organism evidence="6 7">
    <name type="scientific">Blyttiomyces helicus</name>
    <dbReference type="NCBI Taxonomy" id="388810"/>
    <lineage>
        <taxon>Eukaryota</taxon>
        <taxon>Fungi</taxon>
        <taxon>Fungi incertae sedis</taxon>
        <taxon>Chytridiomycota</taxon>
        <taxon>Chytridiomycota incertae sedis</taxon>
        <taxon>Chytridiomycetes</taxon>
        <taxon>Chytridiomycetes incertae sedis</taxon>
        <taxon>Blyttiomyces</taxon>
    </lineage>
</organism>
<keyword evidence="7" id="KW-1185">Reference proteome</keyword>
<dbReference type="InterPro" id="IPR001452">
    <property type="entry name" value="SH3_domain"/>
</dbReference>
<gene>
    <name evidence="6" type="ORF">BDK51DRAFT_23398</name>
</gene>
<dbReference type="OrthoDB" id="443981at2759"/>
<feature type="region of interest" description="Disordered" evidence="4">
    <location>
        <begin position="215"/>
        <end position="273"/>
    </location>
</feature>
<feature type="compositionally biased region" description="Low complexity" evidence="4">
    <location>
        <begin position="239"/>
        <end position="249"/>
    </location>
</feature>
<accession>A0A4V1IR96</accession>
<dbReference type="FunFam" id="2.30.30.40:FF:000100">
    <property type="entry name" value="SH3 domain-containing YSC84-like protein 1"/>
    <property type="match status" value="1"/>
</dbReference>
<comment type="similarity">
    <text evidence="1">Belongs to the SH3YL1 family.</text>
</comment>
<dbReference type="PRINTS" id="PR00452">
    <property type="entry name" value="SH3DOMAIN"/>
</dbReference>
<evidence type="ECO:0000256" key="3">
    <source>
        <dbReference type="PROSITE-ProRule" id="PRU00192"/>
    </source>
</evidence>
<sequence length="358" mass="37287">MVNSPLPTDLGAECRKCSKIIDQFVKPEKGKGPDQLIPPHIIANAKGLAVLSVIKAGFIFSGRAGSGLVIARLGDGSWSAPSAIATGGMGVGGQIGAELTDFIIILNTADAVKAFSHGGNVTLGGNLSVAAGPFGRNAEAAGTVGNFAAIYSYSKTRGLFAGVSIEGSVIVERKDANATFYHRKVGAKEILSGTIPPPPAAEDLYRALNRRSNFTSSTATISDPTPAPPGSLSRFNTTASAQSAYAEPSAPAPYQPPAYGASTYAPPSQSNLHTASQAGFLSDQKPQPYRAAPPPPQAANRDTAVALYDFSGERAGDLDFRKGDIVIVTVRTDSTNDWWTGRCNGREGVFPANYVQMQ</sequence>
<dbReference type="Gene3D" id="2.30.30.40">
    <property type="entry name" value="SH3 Domains"/>
    <property type="match status" value="1"/>
</dbReference>
<keyword evidence="2 3" id="KW-0728">SH3 domain</keyword>
<evidence type="ECO:0000256" key="1">
    <source>
        <dbReference type="ARBA" id="ARBA00007761"/>
    </source>
</evidence>
<protein>
    <recommendedName>
        <fullName evidence="5">SH3 domain-containing protein</fullName>
    </recommendedName>
</protein>
<feature type="domain" description="SH3" evidence="5">
    <location>
        <begin position="299"/>
        <end position="358"/>
    </location>
</feature>
<dbReference type="PANTHER" id="PTHR15629">
    <property type="entry name" value="SH3YL1 PROTEIN"/>
    <property type="match status" value="1"/>
</dbReference>
<dbReference type="GO" id="GO:0035091">
    <property type="term" value="F:phosphatidylinositol binding"/>
    <property type="evidence" value="ECO:0007669"/>
    <property type="project" value="TreeGrafter"/>
</dbReference>
<dbReference type="Proteomes" id="UP000269721">
    <property type="component" value="Unassembled WGS sequence"/>
</dbReference>
<evidence type="ECO:0000313" key="7">
    <source>
        <dbReference type="Proteomes" id="UP000269721"/>
    </source>
</evidence>
<dbReference type="Pfam" id="PF04366">
    <property type="entry name" value="Ysc84"/>
    <property type="match status" value="1"/>
</dbReference>
<proteinExistence type="inferred from homology"/>
<dbReference type="SMART" id="SM00326">
    <property type="entry name" value="SH3"/>
    <property type="match status" value="1"/>
</dbReference>
<evidence type="ECO:0000256" key="4">
    <source>
        <dbReference type="SAM" id="MobiDB-lite"/>
    </source>
</evidence>
<dbReference type="PROSITE" id="PS50002">
    <property type="entry name" value="SH3"/>
    <property type="match status" value="1"/>
</dbReference>
<evidence type="ECO:0000259" key="5">
    <source>
        <dbReference type="PROSITE" id="PS50002"/>
    </source>
</evidence>
<evidence type="ECO:0000256" key="2">
    <source>
        <dbReference type="ARBA" id="ARBA00022443"/>
    </source>
</evidence>